<dbReference type="Pfam" id="PF19745">
    <property type="entry name" value="FUT8_N_cat"/>
    <property type="match status" value="1"/>
</dbReference>
<dbReference type="CDD" id="cd11300">
    <property type="entry name" value="Fut8_like"/>
    <property type="match status" value="1"/>
</dbReference>
<dbReference type="PROSITE" id="PS51659">
    <property type="entry name" value="GT23"/>
    <property type="match status" value="1"/>
</dbReference>
<dbReference type="GO" id="GO:0046921">
    <property type="term" value="F:alpha-(1-&gt;6)-fucosyltransferase activity"/>
    <property type="evidence" value="ECO:0007669"/>
    <property type="project" value="TreeGrafter"/>
</dbReference>
<reference evidence="10" key="1">
    <citation type="submission" date="2021-02" db="EMBL/GenBank/DDBJ databases">
        <authorList>
            <person name="Nowell W R."/>
        </authorList>
    </citation>
    <scope>NUCLEOTIDE SEQUENCE</scope>
</reference>
<name>A0A8S2EFP7_9BILA</name>
<dbReference type="InterPro" id="IPR001452">
    <property type="entry name" value="SH3_domain"/>
</dbReference>
<dbReference type="PANTHER" id="PTHR13132">
    <property type="entry name" value="ALPHA- 1,6 -FUCOSYLTRANSFERASE"/>
    <property type="match status" value="1"/>
</dbReference>
<dbReference type="EMBL" id="CAJNOK010011891">
    <property type="protein sequence ID" value="CAF1151015.1"/>
    <property type="molecule type" value="Genomic_DNA"/>
</dbReference>
<dbReference type="InterPro" id="IPR027350">
    <property type="entry name" value="GT23_dom"/>
</dbReference>
<proteinExistence type="inferred from homology"/>
<evidence type="ECO:0000313" key="11">
    <source>
        <dbReference type="EMBL" id="CAF3957883.1"/>
    </source>
</evidence>
<feature type="region of interest" description="Important for donor substrate binding" evidence="5">
    <location>
        <begin position="359"/>
        <end position="360"/>
    </location>
</feature>
<dbReference type="Proteomes" id="UP000682733">
    <property type="component" value="Unassembled WGS sequence"/>
</dbReference>
<keyword evidence="1 4" id="KW-0728">SH3 domain</keyword>
<evidence type="ECO:0000259" key="9">
    <source>
        <dbReference type="PROSITE" id="PS51659"/>
    </source>
</evidence>
<organism evidence="10 12">
    <name type="scientific">Didymodactylos carnosus</name>
    <dbReference type="NCBI Taxonomy" id="1234261"/>
    <lineage>
        <taxon>Eukaryota</taxon>
        <taxon>Metazoa</taxon>
        <taxon>Spiralia</taxon>
        <taxon>Gnathifera</taxon>
        <taxon>Rotifera</taxon>
        <taxon>Eurotatoria</taxon>
        <taxon>Bdelloidea</taxon>
        <taxon>Philodinida</taxon>
        <taxon>Philodinidae</taxon>
        <taxon>Didymodactylos</taxon>
    </lineage>
</organism>
<feature type="coiled-coil region" evidence="6">
    <location>
        <begin position="34"/>
        <end position="97"/>
    </location>
</feature>
<keyword evidence="2 5" id="KW-0328">Glycosyltransferase</keyword>
<sequence>MWTAKKIYLFLILIWLIGIYFISDTFYPSLPDSNETINDRIEYLQTEVDRLQKQILKLENDAKSNSVQGNVNSIDNCEKLNDELQKIKRQFASKETVSSKFEPSLEYEQLRRRIEKQVREQSYFILNQLKNLSEVQNVKDKQHWKNVLIRFGDQSSLLLASIRNLTNVDGYNSWREKEAKRLSDLIQARLKKLQNPSTDCSQVKRLVCDINKGCGYGCQIHHVMHCFHIAYALGRPLILTSKKWQYNSAGFDTTFKPLSDKCTTQMTDGIVSWSKYYESTQVLGIPIIDAFQPRTNFLPPAIPKDLSDRLIKLNGNPFVWFTGQILKYLLRPQPWLSKLIESKHVQMEFGSPIVGIHVRRTDKVGTEADYHEISEYMKYVQEYYAIYQYQYPSLNLVKHVYIATDDPSVFKDARSKFPEYVFHGDAAISQTAQLYSRYKTESLKGVILDIHFLSLCDYLVCTFSSQVCRVAYEIMQQRFPDASWRVQSLDDSYYFGGENEKRQLAIIPHRRIFSDEFDFDKGDHLTIKGNHWDGWSKGSNTINGRSGLYPSYKAEEIIQTALMYTYPDVTEE</sequence>
<feature type="transmembrane region" description="Helical" evidence="7">
    <location>
        <begin position="7"/>
        <end position="27"/>
    </location>
</feature>
<evidence type="ECO:0000256" key="1">
    <source>
        <dbReference type="ARBA" id="ARBA00022443"/>
    </source>
</evidence>
<dbReference type="Gene3D" id="3.40.50.11350">
    <property type="match status" value="1"/>
</dbReference>
<feature type="domain" description="SH3" evidence="8">
    <location>
        <begin position="498"/>
        <end position="559"/>
    </location>
</feature>
<feature type="domain" description="GT23" evidence="9">
    <location>
        <begin position="202"/>
        <end position="489"/>
    </location>
</feature>
<keyword evidence="6" id="KW-0175">Coiled coil</keyword>
<comment type="similarity">
    <text evidence="5">Belongs to the glycosyltransferase 23 family.</text>
</comment>
<evidence type="ECO:0000256" key="6">
    <source>
        <dbReference type="SAM" id="Coils"/>
    </source>
</evidence>
<dbReference type="InterPro" id="IPR045573">
    <property type="entry name" value="Fut8_N_cat"/>
</dbReference>
<dbReference type="PANTHER" id="PTHR13132:SF29">
    <property type="entry name" value="ALPHA-(1,6)-FUCOSYLTRANSFERASE"/>
    <property type="match status" value="1"/>
</dbReference>
<dbReference type="Gene3D" id="1.10.287.1060">
    <property type="entry name" value="ESAT-6-like"/>
    <property type="match status" value="1"/>
</dbReference>
<evidence type="ECO:0000313" key="10">
    <source>
        <dbReference type="EMBL" id="CAF1151015.1"/>
    </source>
</evidence>
<evidence type="ECO:0008006" key="13">
    <source>
        <dbReference type="Google" id="ProtNLM"/>
    </source>
</evidence>
<dbReference type="GO" id="GO:0006487">
    <property type="term" value="P:protein N-linked glycosylation"/>
    <property type="evidence" value="ECO:0007669"/>
    <property type="project" value="TreeGrafter"/>
</dbReference>
<evidence type="ECO:0000256" key="7">
    <source>
        <dbReference type="SAM" id="Phobius"/>
    </source>
</evidence>
<keyword evidence="7" id="KW-0812">Transmembrane</keyword>
<comment type="caution">
    <text evidence="10">The sequence shown here is derived from an EMBL/GenBank/DDBJ whole genome shotgun (WGS) entry which is preliminary data.</text>
</comment>
<evidence type="ECO:0000256" key="4">
    <source>
        <dbReference type="PROSITE-ProRule" id="PRU00192"/>
    </source>
</evidence>
<dbReference type="FunFam" id="3.40.50.11350:FF:000001">
    <property type="entry name" value="Alpha-(1,6)-fucosyltransferase"/>
    <property type="match status" value="1"/>
</dbReference>
<dbReference type="Gene3D" id="2.30.30.40">
    <property type="entry name" value="SH3 Domains"/>
    <property type="match status" value="1"/>
</dbReference>
<accession>A0A8S2EFP7</accession>
<keyword evidence="7" id="KW-1133">Transmembrane helix</keyword>
<dbReference type="PROSITE" id="PS50002">
    <property type="entry name" value="SH3"/>
    <property type="match status" value="1"/>
</dbReference>
<keyword evidence="7" id="KW-0472">Membrane</keyword>
<protein>
    <recommendedName>
        <fullName evidence="13">Alpha-(1,6)-fucosyltransferase</fullName>
    </recommendedName>
</protein>
<evidence type="ECO:0000256" key="2">
    <source>
        <dbReference type="ARBA" id="ARBA00022676"/>
    </source>
</evidence>
<dbReference type="Proteomes" id="UP000677228">
    <property type="component" value="Unassembled WGS sequence"/>
</dbReference>
<dbReference type="EMBL" id="CAJOBA010031087">
    <property type="protein sequence ID" value="CAF3957883.1"/>
    <property type="molecule type" value="Genomic_DNA"/>
</dbReference>
<evidence type="ECO:0000256" key="3">
    <source>
        <dbReference type="ARBA" id="ARBA00022679"/>
    </source>
</evidence>
<evidence type="ECO:0000259" key="8">
    <source>
        <dbReference type="PROSITE" id="PS50002"/>
    </source>
</evidence>
<dbReference type="InterPro" id="IPR036028">
    <property type="entry name" value="SH3-like_dom_sf"/>
</dbReference>
<evidence type="ECO:0000313" key="12">
    <source>
        <dbReference type="Proteomes" id="UP000677228"/>
    </source>
</evidence>
<evidence type="ECO:0000256" key="5">
    <source>
        <dbReference type="PROSITE-ProRule" id="PRU00992"/>
    </source>
</evidence>
<dbReference type="AlphaFoldDB" id="A0A8S2EFP7"/>
<dbReference type="SUPFAM" id="SSF50044">
    <property type="entry name" value="SH3-domain"/>
    <property type="match status" value="1"/>
</dbReference>
<gene>
    <name evidence="10" type="ORF">OVA965_LOCUS21603</name>
    <name evidence="11" type="ORF">TMI583_LOCUS22294</name>
</gene>
<keyword evidence="3 5" id="KW-0808">Transferase</keyword>